<feature type="domain" description="Schlafen AlbA-2" evidence="1">
    <location>
        <begin position="4"/>
        <end position="124"/>
    </location>
</feature>
<evidence type="ECO:0000313" key="3">
    <source>
        <dbReference type="Proteomes" id="UP000183945"/>
    </source>
</evidence>
<evidence type="ECO:0000259" key="1">
    <source>
        <dbReference type="Pfam" id="PF04326"/>
    </source>
</evidence>
<evidence type="ECO:0000313" key="2">
    <source>
        <dbReference type="EMBL" id="SHG16270.1"/>
    </source>
</evidence>
<dbReference type="Pfam" id="PF04326">
    <property type="entry name" value="SLFN_AlbA_2"/>
    <property type="match status" value="1"/>
</dbReference>
<gene>
    <name evidence="2" type="ORF">SAMN05444483_105182</name>
</gene>
<accession>A0A1M5HK00</accession>
<dbReference type="RefSeq" id="WP_072879465.1">
    <property type="nucleotide sequence ID" value="NZ_FQVT01000005.1"/>
</dbReference>
<dbReference type="AlphaFoldDB" id="A0A1M5HK00"/>
<dbReference type="EMBL" id="FQVT01000005">
    <property type="protein sequence ID" value="SHG16270.1"/>
    <property type="molecule type" value="Genomic_DNA"/>
</dbReference>
<dbReference type="PANTHER" id="PTHR30595">
    <property type="entry name" value="GLPR-RELATED TRANSCRIPTIONAL REPRESSOR"/>
    <property type="match status" value="1"/>
</dbReference>
<sequence length="553" mass="63577">MQEENKVIEYKSLAKVTKGSSGLKELAITCVCLANTQGGNIIIGVEDKSKMPPSDQKIPDSIMNTTVSRLRNLCFNVSISLNDKEVHENGGEFFSIAIHPTLKSIATTSEGKIFIRIGDQCQPARGEDIVRLASEKDAFQWELQIRNVKVSEIPEGSLLWLGDEIRNSDRVKPFVKEMSDIEIAEHYNLVIDGKLTNLGILWLGDFKQRSRIVYPLTVQYIVYDELEKKVRKVDWTDNTKNPKDLLLDIEKEAIELGYFDEFPQGFFRNKIRHYDGRLIRELLINAIAHKSYTISGDIFIRVYPNRLEITNPGGLPLGITKDNILHTTNRRNPHLIRILHDLKLMEGEGSGYDLIYEITGRDSKPYPEVISDFNSTTVSQSSKILDEEAVLLMDFIAKSYPLSQKELIALGIVARHKKVLTTQLTRELQLNDEERVRSYIGKLLEKGILISRGIKKGTEYLINPKLLKNSKINIKPTLKVIEPHRLKALIIEDLERYPRSEANEIRKRLEEVPIEDIRKIIYKMVRKGELEHTKDKTYRKYWLAKKNRNNIEN</sequence>
<dbReference type="Pfam" id="PF13749">
    <property type="entry name" value="HATPase_c_4"/>
    <property type="match status" value="1"/>
</dbReference>
<dbReference type="InterPro" id="IPR038475">
    <property type="entry name" value="RecG_C_sf"/>
</dbReference>
<proteinExistence type="predicted"/>
<keyword evidence="2" id="KW-0378">Hydrolase</keyword>
<dbReference type="OrthoDB" id="9768354at2"/>
<protein>
    <submittedName>
        <fullName evidence="2">ATP-dependent DNA helicase RecG</fullName>
    </submittedName>
</protein>
<reference evidence="3" key="1">
    <citation type="submission" date="2016-11" db="EMBL/GenBank/DDBJ databases">
        <authorList>
            <person name="Varghese N."/>
            <person name="Submissions S."/>
        </authorList>
    </citation>
    <scope>NUCLEOTIDE SEQUENCE [LARGE SCALE GENOMIC DNA]</scope>
    <source>
        <strain evidence="3">DSM 24579</strain>
    </source>
</reference>
<name>A0A1M5HK00_SALEC</name>
<dbReference type="InterPro" id="IPR007421">
    <property type="entry name" value="Schlafen_AlbA_2_dom"/>
</dbReference>
<keyword evidence="2" id="KW-0347">Helicase</keyword>
<keyword evidence="3" id="KW-1185">Reference proteome</keyword>
<organism evidence="2 3">
    <name type="scientific">Salegentibacter echinorum</name>
    <dbReference type="NCBI Taxonomy" id="1073325"/>
    <lineage>
        <taxon>Bacteria</taxon>
        <taxon>Pseudomonadati</taxon>
        <taxon>Bacteroidota</taxon>
        <taxon>Flavobacteriia</taxon>
        <taxon>Flavobacteriales</taxon>
        <taxon>Flavobacteriaceae</taxon>
        <taxon>Salegentibacter</taxon>
    </lineage>
</organism>
<keyword evidence="2" id="KW-0547">Nucleotide-binding</keyword>
<dbReference type="Gene3D" id="3.30.950.30">
    <property type="entry name" value="Schlafen, AAA domain"/>
    <property type="match status" value="1"/>
</dbReference>
<dbReference type="Proteomes" id="UP000183945">
    <property type="component" value="Unassembled WGS sequence"/>
</dbReference>
<dbReference type="GO" id="GO:0004386">
    <property type="term" value="F:helicase activity"/>
    <property type="evidence" value="ECO:0007669"/>
    <property type="project" value="UniProtKB-KW"/>
</dbReference>
<dbReference type="Gene3D" id="3.30.565.60">
    <property type="match status" value="1"/>
</dbReference>
<dbReference type="STRING" id="1073325.SAMN05444483_105182"/>
<dbReference type="InterPro" id="IPR038461">
    <property type="entry name" value="Schlafen_AlbA_2_dom_sf"/>
</dbReference>
<keyword evidence="2" id="KW-0067">ATP-binding</keyword>
<dbReference type="PANTHER" id="PTHR30595:SF6">
    <property type="entry name" value="SCHLAFEN ALBA-2 DOMAIN-CONTAINING PROTEIN"/>
    <property type="match status" value="1"/>
</dbReference>